<feature type="compositionally biased region" description="Low complexity" evidence="1">
    <location>
        <begin position="49"/>
        <end position="65"/>
    </location>
</feature>
<feature type="compositionally biased region" description="Acidic residues" evidence="1">
    <location>
        <begin position="396"/>
        <end position="407"/>
    </location>
</feature>
<feature type="domain" description="MAGE" evidence="2">
    <location>
        <begin position="121"/>
        <end position="377"/>
    </location>
</feature>
<sequence length="415" mass="45304">MPRKRRTSDESASSATTTASRRRSRRRRTDIDAEEEEEERDEAQINNTSSSRSRGGRPSSASHAGGNDGIDEDEDDGGNKDIQFSQQAPEPSQPLHAPKANEESNFSNLNAAVQERLVTDLSRLLLFSALNKQPIDRTKIVKETLGENNVTERVATAVLSKAEWRLKNVFGFELRQAPKFMEDSLPPRFKARMYVVNQADLDDEAGSHSRALHSVHSTTSSVERGVLMLILAFAFCKGDTKISNKAKTKDPNRWISAEALYRLLHSVDENIPSEPPNADEGGTKKKAGGASALGADAVTTPSRRRSAGNDNNLSLTPNIDVLLDTFVQQDYLLREKINPSAQSGSSSAAANSSLVEGSGIMYAMGPRAAMEIGRRQVVHFCAEILDEQPDPTMLAEIEEGEEEDEELGGAAAPQQ</sequence>
<dbReference type="EMBL" id="HBNS01031786">
    <property type="protein sequence ID" value="CAE4626256.1"/>
    <property type="molecule type" value="Transcribed_RNA"/>
</dbReference>
<proteinExistence type="predicted"/>
<evidence type="ECO:0000259" key="2">
    <source>
        <dbReference type="SMART" id="SM01373"/>
    </source>
</evidence>
<dbReference type="Pfam" id="PF01454">
    <property type="entry name" value="MAGE"/>
    <property type="match status" value="1"/>
</dbReference>
<accession>A0A7S4RVH7</accession>
<evidence type="ECO:0000256" key="1">
    <source>
        <dbReference type="SAM" id="MobiDB-lite"/>
    </source>
</evidence>
<dbReference type="InterPro" id="IPR037445">
    <property type="entry name" value="MAGE"/>
</dbReference>
<organism evidence="3">
    <name type="scientific">Ditylum brightwellii</name>
    <dbReference type="NCBI Taxonomy" id="49249"/>
    <lineage>
        <taxon>Eukaryota</taxon>
        <taxon>Sar</taxon>
        <taxon>Stramenopiles</taxon>
        <taxon>Ochrophyta</taxon>
        <taxon>Bacillariophyta</taxon>
        <taxon>Mediophyceae</taxon>
        <taxon>Lithodesmiophycidae</taxon>
        <taxon>Lithodesmiales</taxon>
        <taxon>Lithodesmiaceae</taxon>
        <taxon>Ditylum</taxon>
    </lineage>
</organism>
<dbReference type="PANTHER" id="PTHR11736:SF14">
    <property type="entry name" value="NSE3 HOMOLOG, SMC5-SMC6 COMPLEX COMPONENT"/>
    <property type="match status" value="1"/>
</dbReference>
<dbReference type="AlphaFoldDB" id="A0A7S4RVH7"/>
<evidence type="ECO:0000313" key="3">
    <source>
        <dbReference type="EMBL" id="CAE4626256.1"/>
    </source>
</evidence>
<dbReference type="InterPro" id="IPR002190">
    <property type="entry name" value="MHD_dom"/>
</dbReference>
<feature type="compositionally biased region" description="Acidic residues" evidence="1">
    <location>
        <begin position="32"/>
        <end position="41"/>
    </location>
</feature>
<feature type="region of interest" description="Disordered" evidence="1">
    <location>
        <begin position="395"/>
        <end position="415"/>
    </location>
</feature>
<dbReference type="PANTHER" id="PTHR11736">
    <property type="entry name" value="MELANOMA-ASSOCIATED ANTIGEN MAGE ANTIGEN"/>
    <property type="match status" value="1"/>
</dbReference>
<feature type="compositionally biased region" description="Low complexity" evidence="1">
    <location>
        <begin position="10"/>
        <end position="19"/>
    </location>
</feature>
<dbReference type="InterPro" id="IPR041899">
    <property type="entry name" value="MAGE_WH2"/>
</dbReference>
<feature type="region of interest" description="Disordered" evidence="1">
    <location>
        <begin position="269"/>
        <end position="314"/>
    </location>
</feature>
<dbReference type="InterPro" id="IPR041898">
    <property type="entry name" value="MAGE_WH1"/>
</dbReference>
<dbReference type="SMART" id="SM01373">
    <property type="entry name" value="MAGE"/>
    <property type="match status" value="1"/>
</dbReference>
<name>A0A7S4RVH7_9STRA</name>
<dbReference type="Gene3D" id="1.10.10.1210">
    <property type="entry name" value="MAGE homology domain, winged helix WH2 motif"/>
    <property type="match status" value="1"/>
</dbReference>
<protein>
    <recommendedName>
        <fullName evidence="2">MAGE domain-containing protein</fullName>
    </recommendedName>
</protein>
<feature type="compositionally biased region" description="Low complexity" evidence="1">
    <location>
        <begin position="288"/>
        <end position="297"/>
    </location>
</feature>
<dbReference type="Gene3D" id="1.10.10.1200">
    <property type="entry name" value="MAGE homology domain, winged helix WH1 motif"/>
    <property type="match status" value="1"/>
</dbReference>
<feature type="region of interest" description="Disordered" evidence="1">
    <location>
        <begin position="1"/>
        <end position="101"/>
    </location>
</feature>
<dbReference type="GO" id="GO:0005634">
    <property type="term" value="C:nucleus"/>
    <property type="evidence" value="ECO:0007669"/>
    <property type="project" value="TreeGrafter"/>
</dbReference>
<reference evidence="3" key="1">
    <citation type="submission" date="2021-01" db="EMBL/GenBank/DDBJ databases">
        <authorList>
            <person name="Corre E."/>
            <person name="Pelletier E."/>
            <person name="Niang G."/>
            <person name="Scheremetjew M."/>
            <person name="Finn R."/>
            <person name="Kale V."/>
            <person name="Holt S."/>
            <person name="Cochrane G."/>
            <person name="Meng A."/>
            <person name="Brown T."/>
            <person name="Cohen L."/>
        </authorList>
    </citation>
    <scope>NUCLEOTIDE SEQUENCE</scope>
    <source>
        <strain evidence="3">GSO104</strain>
    </source>
</reference>
<gene>
    <name evidence="3" type="ORF">DBRI00130_LOCUS24901</name>
</gene>